<proteinExistence type="inferred from homology"/>
<dbReference type="FunFam" id="1.10.630.10:FF:000033">
    <property type="entry name" value="14-alpha sterol demethylase"/>
    <property type="match status" value="1"/>
</dbReference>
<evidence type="ECO:0000256" key="3">
    <source>
        <dbReference type="ARBA" id="ARBA00010617"/>
    </source>
</evidence>
<dbReference type="SUPFAM" id="SSF48264">
    <property type="entry name" value="Cytochrome P450"/>
    <property type="match status" value="1"/>
</dbReference>
<dbReference type="Pfam" id="PF00067">
    <property type="entry name" value="p450"/>
    <property type="match status" value="1"/>
</dbReference>
<dbReference type="GO" id="GO:0005506">
    <property type="term" value="F:iron ion binding"/>
    <property type="evidence" value="ECO:0007669"/>
    <property type="project" value="InterPro"/>
</dbReference>
<dbReference type="InterPro" id="IPR050529">
    <property type="entry name" value="CYP450_sterol_14alpha_dmase"/>
</dbReference>
<feature type="binding site" description="axial binding residue" evidence="10">
    <location>
        <position position="471"/>
    </location>
    <ligand>
        <name>heme</name>
        <dbReference type="ChEBI" id="CHEBI:30413"/>
    </ligand>
    <ligandPart>
        <name>Fe</name>
        <dbReference type="ChEBI" id="CHEBI:18248"/>
    </ligandPart>
</feature>
<dbReference type="Gene3D" id="1.10.630.10">
    <property type="entry name" value="Cytochrome P450"/>
    <property type="match status" value="1"/>
</dbReference>
<evidence type="ECO:0000256" key="11">
    <source>
        <dbReference type="RuleBase" id="RU000461"/>
    </source>
</evidence>
<name>A0A4Q9MQ56_9APHY</name>
<reference evidence="12" key="1">
    <citation type="submission" date="2019-01" db="EMBL/GenBank/DDBJ databases">
        <title>Draft genome sequences of three monokaryotic isolates of the white-rot basidiomycete fungus Dichomitus squalens.</title>
        <authorList>
            <consortium name="DOE Joint Genome Institute"/>
            <person name="Lopez S.C."/>
            <person name="Andreopoulos B."/>
            <person name="Pangilinan J."/>
            <person name="Lipzen A."/>
            <person name="Riley R."/>
            <person name="Ahrendt S."/>
            <person name="Ng V."/>
            <person name="Barry K."/>
            <person name="Daum C."/>
            <person name="Grigoriev I.V."/>
            <person name="Hilden K.S."/>
            <person name="Makela M.R."/>
            <person name="de Vries R.P."/>
        </authorList>
    </citation>
    <scope>NUCLEOTIDE SEQUENCE [LARGE SCALE GENOMIC DNA]</scope>
    <source>
        <strain evidence="12">OM18370.1</strain>
    </source>
</reference>
<evidence type="ECO:0000256" key="1">
    <source>
        <dbReference type="ARBA" id="ARBA00001971"/>
    </source>
</evidence>
<gene>
    <name evidence="12" type="ORF">BD311DRAFT_694935</name>
</gene>
<dbReference type="PANTHER" id="PTHR24304">
    <property type="entry name" value="CYTOCHROME P450 FAMILY 7"/>
    <property type="match status" value="1"/>
</dbReference>
<evidence type="ECO:0000256" key="2">
    <source>
        <dbReference type="ARBA" id="ARBA00004370"/>
    </source>
</evidence>
<dbReference type="GO" id="GO:0020037">
    <property type="term" value="F:heme binding"/>
    <property type="evidence" value="ECO:0007669"/>
    <property type="project" value="InterPro"/>
</dbReference>
<comment type="cofactor">
    <cofactor evidence="1 10">
        <name>heme</name>
        <dbReference type="ChEBI" id="CHEBI:30413"/>
    </cofactor>
</comment>
<dbReference type="GO" id="GO:0008168">
    <property type="term" value="F:methyltransferase activity"/>
    <property type="evidence" value="ECO:0007669"/>
    <property type="project" value="UniProtKB-KW"/>
</dbReference>
<keyword evidence="6 11" id="KW-0560">Oxidoreductase</keyword>
<accession>A0A4Q9MQ56</accession>
<keyword evidence="7 10" id="KW-0408">Iron</keyword>
<comment type="subcellular location">
    <subcellularLocation>
        <location evidence="2">Membrane</location>
    </subcellularLocation>
</comment>
<dbReference type="Proteomes" id="UP000292957">
    <property type="component" value="Unassembled WGS sequence"/>
</dbReference>
<keyword evidence="9" id="KW-0472">Membrane</keyword>
<keyword evidence="12" id="KW-0489">Methyltransferase</keyword>
<evidence type="ECO:0000256" key="4">
    <source>
        <dbReference type="ARBA" id="ARBA00022617"/>
    </source>
</evidence>
<keyword evidence="12" id="KW-0808">Transferase</keyword>
<evidence type="ECO:0000256" key="6">
    <source>
        <dbReference type="ARBA" id="ARBA00023002"/>
    </source>
</evidence>
<dbReference type="PRINTS" id="PR00465">
    <property type="entry name" value="EP450IV"/>
</dbReference>
<dbReference type="InterPro" id="IPR002403">
    <property type="entry name" value="Cyt_P450_E_grp-IV"/>
</dbReference>
<dbReference type="InterPro" id="IPR036396">
    <property type="entry name" value="Cyt_P450_sf"/>
</dbReference>
<evidence type="ECO:0000256" key="9">
    <source>
        <dbReference type="ARBA" id="ARBA00023136"/>
    </source>
</evidence>
<dbReference type="CDD" id="cd11042">
    <property type="entry name" value="CYP51-like"/>
    <property type="match status" value="1"/>
</dbReference>
<dbReference type="PANTHER" id="PTHR24304:SF2">
    <property type="entry name" value="24-HYDROXYCHOLESTEROL 7-ALPHA-HYDROXYLASE"/>
    <property type="match status" value="1"/>
</dbReference>
<dbReference type="GO" id="GO:0016020">
    <property type="term" value="C:membrane"/>
    <property type="evidence" value="ECO:0007669"/>
    <property type="project" value="UniProtKB-SubCell"/>
</dbReference>
<evidence type="ECO:0000313" key="12">
    <source>
        <dbReference type="EMBL" id="TBU28361.1"/>
    </source>
</evidence>
<dbReference type="PRINTS" id="PR00385">
    <property type="entry name" value="P450"/>
</dbReference>
<keyword evidence="4 10" id="KW-0349">Heme</keyword>
<dbReference type="GO" id="GO:0016705">
    <property type="term" value="F:oxidoreductase activity, acting on paired donors, with incorporation or reduction of molecular oxygen"/>
    <property type="evidence" value="ECO:0007669"/>
    <property type="project" value="InterPro"/>
</dbReference>
<dbReference type="GO" id="GO:0004497">
    <property type="term" value="F:monooxygenase activity"/>
    <property type="evidence" value="ECO:0007669"/>
    <property type="project" value="UniProtKB-KW"/>
</dbReference>
<sequence length="525" mass="58981">MLVSFILSAVNVCIAIIVINICRQLLSLNRSQPPVVWHWIPFLGSTISYGKDPVGFFRTCRERYGNCFTFILLGKRITVALGERGNDFVLGGKHTTFVAEDVYTPLTTPVFGTGVIYDCPNDKLMEQKKFFKASFTAQKLASYVHTIADEVKGYITAELPSSGSACHEWLTLSVPKTFSEITLLTASHSLQGVRVRDSLTKDYAQTLVDLDHGFTPLHWIIPGLPLPSYWRRDAAHARMSRFYQQLIHERRSHGNLEDHQDIITDLMQQQYRDGTCVPDHEIAHLMIAVLMAGQHTSASSLSWSMLHIAQCPDIQEALYQEQVEHCGGSEGFLGALRYEDLRKLTVLDSVIRETLRLHPPIHSIMRKARSSIPVPATLASPSIATLDSTATAFVVPKGDIVLASPMVSQLDPTIWVDPERWDPYRWHDEEGMASAARKKYDETDKIDFGFGLVSKGTSSPYLPFGAGKHRCIGEQFAYLQIGTIIATLLRHMEFRLEGAFPKPNFTSMMVVPMTCSLMYRLRRTT</sequence>
<keyword evidence="8 11" id="KW-0503">Monooxygenase</keyword>
<dbReference type="AlphaFoldDB" id="A0A4Q9MQ56"/>
<dbReference type="EMBL" id="ML143422">
    <property type="protein sequence ID" value="TBU28361.1"/>
    <property type="molecule type" value="Genomic_DNA"/>
</dbReference>
<evidence type="ECO:0000256" key="10">
    <source>
        <dbReference type="PIRSR" id="PIRSR602403-1"/>
    </source>
</evidence>
<evidence type="ECO:0000256" key="5">
    <source>
        <dbReference type="ARBA" id="ARBA00022723"/>
    </source>
</evidence>
<dbReference type="GO" id="GO:0032259">
    <property type="term" value="P:methylation"/>
    <property type="evidence" value="ECO:0007669"/>
    <property type="project" value="UniProtKB-KW"/>
</dbReference>
<keyword evidence="5 10" id="KW-0479">Metal-binding</keyword>
<dbReference type="PROSITE" id="PS00086">
    <property type="entry name" value="CYTOCHROME_P450"/>
    <property type="match status" value="1"/>
</dbReference>
<evidence type="ECO:0000256" key="7">
    <source>
        <dbReference type="ARBA" id="ARBA00023004"/>
    </source>
</evidence>
<dbReference type="InterPro" id="IPR001128">
    <property type="entry name" value="Cyt_P450"/>
</dbReference>
<dbReference type="OrthoDB" id="1055148at2759"/>
<organism evidence="12">
    <name type="scientific">Dichomitus squalens</name>
    <dbReference type="NCBI Taxonomy" id="114155"/>
    <lineage>
        <taxon>Eukaryota</taxon>
        <taxon>Fungi</taxon>
        <taxon>Dikarya</taxon>
        <taxon>Basidiomycota</taxon>
        <taxon>Agaricomycotina</taxon>
        <taxon>Agaricomycetes</taxon>
        <taxon>Polyporales</taxon>
        <taxon>Polyporaceae</taxon>
        <taxon>Dichomitus</taxon>
    </lineage>
</organism>
<evidence type="ECO:0000256" key="8">
    <source>
        <dbReference type="ARBA" id="ARBA00023033"/>
    </source>
</evidence>
<comment type="similarity">
    <text evidence="3 11">Belongs to the cytochrome P450 family.</text>
</comment>
<protein>
    <submittedName>
        <fullName evidence="12">14 alpha-demethylase</fullName>
    </submittedName>
</protein>
<dbReference type="InterPro" id="IPR017972">
    <property type="entry name" value="Cyt_P450_CS"/>
</dbReference>